<dbReference type="Proteomes" id="UP000822331">
    <property type="component" value="Unassembled WGS sequence"/>
</dbReference>
<name>A0AAE7RCU2_9HYPH</name>
<dbReference type="Proteomes" id="UP000663912">
    <property type="component" value="Chromosome 2"/>
</dbReference>
<keyword evidence="4" id="KW-1185">Reference proteome</keyword>
<gene>
    <name evidence="1" type="ORF">G6L72_26505</name>
    <name evidence="2" type="ORF">G6M88_14365</name>
</gene>
<dbReference type="KEGG" id="arui:G6M88_14365"/>
<protein>
    <submittedName>
        <fullName evidence="2">Uncharacterized protein</fullName>
    </submittedName>
</protein>
<dbReference type="RefSeq" id="WP_065699006.1">
    <property type="nucleotide sequence ID" value="NZ_CP049207.1"/>
</dbReference>
<dbReference type="EMBL" id="CP049207">
    <property type="protein sequence ID" value="QTG01684.1"/>
    <property type="molecule type" value="Genomic_DNA"/>
</dbReference>
<reference evidence="2" key="2">
    <citation type="submission" date="2020-02" db="EMBL/GenBank/DDBJ databases">
        <title>Unexpected conservation and global transmission of agrobacterial virulence plasmids.</title>
        <authorList>
            <person name="Weisberg A.J."/>
            <person name="Davis E.W. II"/>
            <person name="Tabima J.R."/>
            <person name="Belcher M.S."/>
            <person name="Miller M."/>
            <person name="Kuo C.-H."/>
            <person name="Loper J.E."/>
            <person name="Grunwald N.J."/>
            <person name="Putnam M.L."/>
            <person name="Chang J.H."/>
        </authorList>
    </citation>
    <scope>NUCLEOTIDE SEQUENCE</scope>
    <source>
        <strain evidence="2">W2/73</strain>
    </source>
</reference>
<evidence type="ECO:0000313" key="2">
    <source>
        <dbReference type="EMBL" id="QTG01684.1"/>
    </source>
</evidence>
<evidence type="ECO:0000313" key="1">
    <source>
        <dbReference type="EMBL" id="NTF40225.1"/>
    </source>
</evidence>
<sequence>MSLTTDFIGELVRDANRMERLDALQKRRMLERAVATIADLRDAAGIPKGPGRDIVLDIHTTALSVERGWRNDSQVRDAFLLAAGMIRDLHIVLDSGTKVSLVLNRTGFAGGSNF</sequence>
<proteinExistence type="predicted"/>
<evidence type="ECO:0000313" key="3">
    <source>
        <dbReference type="Proteomes" id="UP000663912"/>
    </source>
</evidence>
<accession>A0AAE7RCU2</accession>
<dbReference type="AlphaFoldDB" id="A0AAE7RCU2"/>
<organism evidence="2 3">
    <name type="scientific">Agrobacterium rubi</name>
    <dbReference type="NCBI Taxonomy" id="28099"/>
    <lineage>
        <taxon>Bacteria</taxon>
        <taxon>Pseudomonadati</taxon>
        <taxon>Pseudomonadota</taxon>
        <taxon>Alphaproteobacteria</taxon>
        <taxon>Hyphomicrobiales</taxon>
        <taxon>Rhizobiaceae</taxon>
        <taxon>Rhizobium/Agrobacterium group</taxon>
        <taxon>Agrobacterium</taxon>
    </lineage>
</organism>
<reference evidence="1 4" key="1">
    <citation type="journal article" date="2020" name="Science">
        <title>Unexpected conservation and global transmission of agrobacterial virulence plasmids.</title>
        <authorList>
            <person name="Weisberg A.J."/>
            <person name="Davis E.W. 2nd"/>
            <person name="Tabima J."/>
            <person name="Belcher M.S."/>
            <person name="Miller M."/>
            <person name="Kuo C.H."/>
            <person name="Loper J.E."/>
            <person name="Grunwald N.J."/>
            <person name="Putnam M.L."/>
            <person name="Chang J.H."/>
        </authorList>
    </citation>
    <scope>NUCLEOTIDE SEQUENCE [LARGE SCALE GENOMIC DNA]</scope>
    <source>
        <strain evidence="1 4">A19/93</strain>
    </source>
</reference>
<evidence type="ECO:0000313" key="4">
    <source>
        <dbReference type="Proteomes" id="UP000822331"/>
    </source>
</evidence>
<dbReference type="EMBL" id="JAAMCP010000022">
    <property type="protein sequence ID" value="NTF40225.1"/>
    <property type="molecule type" value="Genomic_DNA"/>
</dbReference>